<dbReference type="PROSITE" id="PS00211">
    <property type="entry name" value="ABC_TRANSPORTER_1"/>
    <property type="match status" value="1"/>
</dbReference>
<evidence type="ECO:0000256" key="3">
    <source>
        <dbReference type="ARBA" id="ARBA00022448"/>
    </source>
</evidence>
<feature type="domain" description="ABC transporter" evidence="6">
    <location>
        <begin position="5"/>
        <end position="254"/>
    </location>
</feature>
<dbReference type="Pfam" id="PF00005">
    <property type="entry name" value="ABC_tran"/>
    <property type="match status" value="1"/>
</dbReference>
<dbReference type="InterPro" id="IPR050319">
    <property type="entry name" value="ABC_transp_ATP-bind"/>
</dbReference>
<evidence type="ECO:0000256" key="5">
    <source>
        <dbReference type="ARBA" id="ARBA00022840"/>
    </source>
</evidence>
<proteinExistence type="inferred from homology"/>
<dbReference type="InterPro" id="IPR003593">
    <property type="entry name" value="AAA+_ATPase"/>
</dbReference>
<dbReference type="InterPro" id="IPR017871">
    <property type="entry name" value="ABC_transporter-like_CS"/>
</dbReference>
<dbReference type="SMART" id="SM00382">
    <property type="entry name" value="AAA"/>
    <property type="match status" value="1"/>
</dbReference>
<reference evidence="8" key="1">
    <citation type="journal article" date="2019" name="Int. J. Syst. Evol. Microbiol.">
        <title>The Global Catalogue of Microorganisms (GCM) 10K type strain sequencing project: providing services to taxonomists for standard genome sequencing and annotation.</title>
        <authorList>
            <consortium name="The Broad Institute Genomics Platform"/>
            <consortium name="The Broad Institute Genome Sequencing Center for Infectious Disease"/>
            <person name="Wu L."/>
            <person name="Ma J."/>
        </authorList>
    </citation>
    <scope>NUCLEOTIDE SEQUENCE [LARGE SCALE GENOMIC DNA]</scope>
    <source>
        <strain evidence="8">CGMCC 1.12478</strain>
    </source>
</reference>
<dbReference type="PROSITE" id="PS50893">
    <property type="entry name" value="ABC_TRANSPORTER_2"/>
    <property type="match status" value="1"/>
</dbReference>
<evidence type="ECO:0000313" key="7">
    <source>
        <dbReference type="EMBL" id="GGB98070.1"/>
    </source>
</evidence>
<organism evidence="7 8">
    <name type="scientific">Marivita lacus</name>
    <dbReference type="NCBI Taxonomy" id="1323742"/>
    <lineage>
        <taxon>Bacteria</taxon>
        <taxon>Pseudomonadati</taxon>
        <taxon>Pseudomonadota</taxon>
        <taxon>Alphaproteobacteria</taxon>
        <taxon>Rhodobacterales</taxon>
        <taxon>Roseobacteraceae</taxon>
        <taxon>Marivita</taxon>
    </lineage>
</organism>
<dbReference type="RefSeq" id="WP_188481214.1">
    <property type="nucleotide sequence ID" value="NZ_BMFC01000002.1"/>
</dbReference>
<accession>A0ABQ1KJ61</accession>
<dbReference type="InterPro" id="IPR027417">
    <property type="entry name" value="P-loop_NTPase"/>
</dbReference>
<evidence type="ECO:0000256" key="4">
    <source>
        <dbReference type="ARBA" id="ARBA00022741"/>
    </source>
</evidence>
<dbReference type="PANTHER" id="PTHR43776:SF7">
    <property type="entry name" value="D,D-DIPEPTIDE TRANSPORT ATP-BINDING PROTEIN DDPF-RELATED"/>
    <property type="match status" value="1"/>
</dbReference>
<evidence type="ECO:0000256" key="2">
    <source>
        <dbReference type="ARBA" id="ARBA00005417"/>
    </source>
</evidence>
<dbReference type="InterPro" id="IPR013563">
    <property type="entry name" value="Oligopep_ABC_C"/>
</dbReference>
<name>A0ABQ1KJ61_9RHOB</name>
<evidence type="ECO:0000313" key="8">
    <source>
        <dbReference type="Proteomes" id="UP000645462"/>
    </source>
</evidence>
<dbReference type="CDD" id="cd03257">
    <property type="entry name" value="ABC_NikE_OppD_transporters"/>
    <property type="match status" value="1"/>
</dbReference>
<comment type="subcellular location">
    <subcellularLocation>
        <location evidence="1">Cell inner membrane</location>
        <topology evidence="1">Peripheral membrane protein</topology>
    </subcellularLocation>
</comment>
<keyword evidence="3" id="KW-0813">Transport</keyword>
<dbReference type="Proteomes" id="UP000645462">
    <property type="component" value="Unassembled WGS sequence"/>
</dbReference>
<protein>
    <submittedName>
        <fullName evidence="7">Oligopeptide ABC transporter ATP-binding protein</fullName>
    </submittedName>
</protein>
<comment type="similarity">
    <text evidence="2">Belongs to the ABC transporter superfamily.</text>
</comment>
<keyword evidence="4" id="KW-0547">Nucleotide-binding</keyword>
<dbReference type="EMBL" id="BMFC01000002">
    <property type="protein sequence ID" value="GGB98070.1"/>
    <property type="molecule type" value="Genomic_DNA"/>
</dbReference>
<dbReference type="NCBIfam" id="TIGR01727">
    <property type="entry name" value="oligo_HPY"/>
    <property type="match status" value="1"/>
</dbReference>
<dbReference type="Gene3D" id="3.40.50.300">
    <property type="entry name" value="P-loop containing nucleotide triphosphate hydrolases"/>
    <property type="match status" value="1"/>
</dbReference>
<evidence type="ECO:0000256" key="1">
    <source>
        <dbReference type="ARBA" id="ARBA00004417"/>
    </source>
</evidence>
<evidence type="ECO:0000259" key="6">
    <source>
        <dbReference type="PROSITE" id="PS50893"/>
    </source>
</evidence>
<dbReference type="PANTHER" id="PTHR43776">
    <property type="entry name" value="TRANSPORT ATP-BINDING PROTEIN"/>
    <property type="match status" value="1"/>
</dbReference>
<dbReference type="NCBIfam" id="NF008453">
    <property type="entry name" value="PRK11308.1"/>
    <property type="match status" value="1"/>
</dbReference>
<keyword evidence="8" id="KW-1185">Reference proteome</keyword>
<dbReference type="SUPFAM" id="SSF52540">
    <property type="entry name" value="P-loop containing nucleoside triphosphate hydrolases"/>
    <property type="match status" value="1"/>
</dbReference>
<dbReference type="Pfam" id="PF08352">
    <property type="entry name" value="oligo_HPY"/>
    <property type="match status" value="1"/>
</dbReference>
<keyword evidence="5 7" id="KW-0067">ATP-binding</keyword>
<dbReference type="InterPro" id="IPR003439">
    <property type="entry name" value="ABC_transporter-like_ATP-bd"/>
</dbReference>
<comment type="caution">
    <text evidence="7">The sequence shown here is derived from an EMBL/GenBank/DDBJ whole genome shotgun (WGS) entry which is preliminary data.</text>
</comment>
<sequence>MSAILTARGLTRRFTMRKPLFGAATVVQAVSGIDLDIEEGETFAIVGESGCGKSTLARLLSHLIAPSEGTVTYDGRDISALSGAELRALRQHMQFIFQDPFSSLNPRMTVGALIGEPLRIHRIGTAAEQRAAVAELLRKVGLRPEHADRYPHEFSGGQRQRIGIARALATKPKIIIGDEPVSALDVSIQAQVVNILEDLKAEFGLTLIIIAHDLAVIRHIADRVAVMYLGEIVELAPAAELFAAPKHPYTEALLSAIPIPATGARRLRTTLEGDPPNPIAPPPGCRFHTRCPHAQDRCRTERPVLRDVAAQHGVACHFADTLSLPGIETTEKPRSAATQARFARYSQARAAMDAEAER</sequence>
<gene>
    <name evidence="7" type="ORF">GCM10011363_13380</name>
</gene>
<dbReference type="GO" id="GO:0005524">
    <property type="term" value="F:ATP binding"/>
    <property type="evidence" value="ECO:0007669"/>
    <property type="project" value="UniProtKB-KW"/>
</dbReference>